<evidence type="ECO:0000259" key="2">
    <source>
        <dbReference type="Pfam" id="PF13460"/>
    </source>
</evidence>
<dbReference type="InterPro" id="IPR051604">
    <property type="entry name" value="Ergot_Alk_Oxidoreductase"/>
</dbReference>
<organism evidence="3 4">
    <name type="scientific">Embleya hyalina</name>
    <dbReference type="NCBI Taxonomy" id="516124"/>
    <lineage>
        <taxon>Bacteria</taxon>
        <taxon>Bacillati</taxon>
        <taxon>Actinomycetota</taxon>
        <taxon>Actinomycetes</taxon>
        <taxon>Kitasatosporales</taxon>
        <taxon>Streptomycetaceae</taxon>
        <taxon>Embleya</taxon>
    </lineage>
</organism>
<protein>
    <submittedName>
        <fullName evidence="3">Nucleotide-diphosphate-sugar epimerase</fullName>
    </submittedName>
</protein>
<dbReference type="Gene3D" id="3.40.50.720">
    <property type="entry name" value="NAD(P)-binding Rossmann-like Domain"/>
    <property type="match status" value="1"/>
</dbReference>
<evidence type="ECO:0000256" key="1">
    <source>
        <dbReference type="SAM" id="MobiDB-lite"/>
    </source>
</evidence>
<feature type="region of interest" description="Disordered" evidence="1">
    <location>
        <begin position="292"/>
        <end position="311"/>
    </location>
</feature>
<dbReference type="Pfam" id="PF13460">
    <property type="entry name" value="NAD_binding_10"/>
    <property type="match status" value="1"/>
</dbReference>
<dbReference type="SUPFAM" id="SSF51735">
    <property type="entry name" value="NAD(P)-binding Rossmann-fold domains"/>
    <property type="match status" value="1"/>
</dbReference>
<feature type="domain" description="NAD(P)-binding" evidence="2">
    <location>
        <begin position="20"/>
        <end position="175"/>
    </location>
</feature>
<gene>
    <name evidence="3" type="ORF">EHYA_04536</name>
</gene>
<evidence type="ECO:0000313" key="3">
    <source>
        <dbReference type="EMBL" id="GCD96849.1"/>
    </source>
</evidence>
<dbReference type="AlphaFoldDB" id="A0A401YQG2"/>
<name>A0A401YQG2_9ACTN</name>
<dbReference type="PANTHER" id="PTHR43162:SF1">
    <property type="entry name" value="PRESTALK A DIFFERENTIATION PROTEIN A"/>
    <property type="match status" value="1"/>
</dbReference>
<proteinExistence type="predicted"/>
<dbReference type="Gene3D" id="3.90.25.10">
    <property type="entry name" value="UDP-galactose 4-epimerase, domain 1"/>
    <property type="match status" value="1"/>
</dbReference>
<keyword evidence="4" id="KW-1185">Reference proteome</keyword>
<dbReference type="Proteomes" id="UP000286931">
    <property type="component" value="Unassembled WGS sequence"/>
</dbReference>
<sequence length="311" mass="33085">MPDLTGPMGNPRRSSILVTGAAGNLGREVVDRLQSHGALPRCLERDGTGRRSGVEWVVGDLTDPAAMRAALEGIDTVFLIWPLLDAAPAHDLVAELVAAGPRVVYLSSTAIDDEAARQSDPIVQVHADMEALLRAADLRPVVLRSDTLASNARGWVSQIRVGDVVSGPDMARTAVVDERDVAGAAAAVLLGRHDRWDDGPHLLTGPEVLGRADQVALLGTALGRRLRFRAVAADLARSRMLGDGRPERLVEALIAASTRRPESNRVTDHVERLTGRPAGTFARWALDHAAEFDRGTTAAPPSAHDPATPGR</sequence>
<accession>A0A401YQG2</accession>
<dbReference type="EMBL" id="BIFH01000022">
    <property type="protein sequence ID" value="GCD96849.1"/>
    <property type="molecule type" value="Genomic_DNA"/>
</dbReference>
<comment type="caution">
    <text evidence="3">The sequence shown here is derived from an EMBL/GenBank/DDBJ whole genome shotgun (WGS) entry which is preliminary data.</text>
</comment>
<dbReference type="PANTHER" id="PTHR43162">
    <property type="match status" value="1"/>
</dbReference>
<reference evidence="3 4" key="1">
    <citation type="submission" date="2018-12" db="EMBL/GenBank/DDBJ databases">
        <title>Draft genome sequence of Embleya hyalina NBRC 13850T.</title>
        <authorList>
            <person name="Komaki H."/>
            <person name="Hosoyama A."/>
            <person name="Kimura A."/>
            <person name="Ichikawa N."/>
            <person name="Tamura T."/>
        </authorList>
    </citation>
    <scope>NUCLEOTIDE SEQUENCE [LARGE SCALE GENOMIC DNA]</scope>
    <source>
        <strain evidence="3 4">NBRC 13850</strain>
    </source>
</reference>
<dbReference type="OrthoDB" id="116343at2"/>
<dbReference type="InterPro" id="IPR036291">
    <property type="entry name" value="NAD(P)-bd_dom_sf"/>
</dbReference>
<dbReference type="RefSeq" id="WP_126638882.1">
    <property type="nucleotide sequence ID" value="NZ_BIFH01000022.1"/>
</dbReference>
<dbReference type="InterPro" id="IPR016040">
    <property type="entry name" value="NAD(P)-bd_dom"/>
</dbReference>
<evidence type="ECO:0000313" key="4">
    <source>
        <dbReference type="Proteomes" id="UP000286931"/>
    </source>
</evidence>